<comment type="caution">
    <text evidence="2">The sequence shown here is derived from an EMBL/GenBank/DDBJ whole genome shotgun (WGS) entry which is preliminary data.</text>
</comment>
<reference evidence="2" key="2">
    <citation type="submission" date="2023-05" db="EMBL/GenBank/DDBJ databases">
        <authorList>
            <consortium name="Lawrence Berkeley National Laboratory"/>
            <person name="Steindorff A."/>
            <person name="Hensen N."/>
            <person name="Bonometti L."/>
            <person name="Westerberg I."/>
            <person name="Brannstrom I.O."/>
            <person name="Guillou S."/>
            <person name="Cros-Aarteil S."/>
            <person name="Calhoun S."/>
            <person name="Haridas S."/>
            <person name="Kuo A."/>
            <person name="Mondo S."/>
            <person name="Pangilinan J."/>
            <person name="Riley R."/>
            <person name="Labutti K."/>
            <person name="Andreopoulos B."/>
            <person name="Lipzen A."/>
            <person name="Chen C."/>
            <person name="Yanf M."/>
            <person name="Daum C."/>
            <person name="Ng V."/>
            <person name="Clum A."/>
            <person name="Ohm R."/>
            <person name="Martin F."/>
            <person name="Silar P."/>
            <person name="Natvig D."/>
            <person name="Lalanne C."/>
            <person name="Gautier V."/>
            <person name="Ament-Velasquez S.L."/>
            <person name="Kruys A."/>
            <person name="Hutchinson M.I."/>
            <person name="Powell A.J."/>
            <person name="Barry K."/>
            <person name="Miller A.N."/>
            <person name="Grigoriev I.V."/>
            <person name="Debuchy R."/>
            <person name="Gladieux P."/>
            <person name="Thoren M.H."/>
            <person name="Johannesson H."/>
        </authorList>
    </citation>
    <scope>NUCLEOTIDE SEQUENCE</scope>
    <source>
        <strain evidence="2">CBS 731.68</strain>
    </source>
</reference>
<dbReference type="RefSeq" id="XP_062647828.1">
    <property type="nucleotide sequence ID" value="XM_062787380.1"/>
</dbReference>
<proteinExistence type="predicted"/>
<name>A0AAN6Z3W4_9PEZI</name>
<gene>
    <name evidence="2" type="ORF">N657DRAFT_440432</name>
</gene>
<organism evidence="2 3">
    <name type="scientific">Parathielavia appendiculata</name>
    <dbReference type="NCBI Taxonomy" id="2587402"/>
    <lineage>
        <taxon>Eukaryota</taxon>
        <taxon>Fungi</taxon>
        <taxon>Dikarya</taxon>
        <taxon>Ascomycota</taxon>
        <taxon>Pezizomycotina</taxon>
        <taxon>Sordariomycetes</taxon>
        <taxon>Sordariomycetidae</taxon>
        <taxon>Sordariales</taxon>
        <taxon>Chaetomiaceae</taxon>
        <taxon>Parathielavia</taxon>
    </lineage>
</organism>
<dbReference type="EMBL" id="MU853228">
    <property type="protein sequence ID" value="KAK4124057.1"/>
    <property type="molecule type" value="Genomic_DNA"/>
</dbReference>
<accession>A0AAN6Z3W4</accession>
<evidence type="ECO:0000313" key="2">
    <source>
        <dbReference type="EMBL" id="KAK4124057.1"/>
    </source>
</evidence>
<protein>
    <submittedName>
        <fullName evidence="2">Uncharacterized protein</fullName>
    </submittedName>
</protein>
<evidence type="ECO:0000256" key="1">
    <source>
        <dbReference type="SAM" id="MobiDB-lite"/>
    </source>
</evidence>
<reference evidence="2" key="1">
    <citation type="journal article" date="2023" name="Mol. Phylogenet. Evol.">
        <title>Genome-scale phylogeny and comparative genomics of the fungal order Sordariales.</title>
        <authorList>
            <person name="Hensen N."/>
            <person name="Bonometti L."/>
            <person name="Westerberg I."/>
            <person name="Brannstrom I.O."/>
            <person name="Guillou S."/>
            <person name="Cros-Aarteil S."/>
            <person name="Calhoun S."/>
            <person name="Haridas S."/>
            <person name="Kuo A."/>
            <person name="Mondo S."/>
            <person name="Pangilinan J."/>
            <person name="Riley R."/>
            <person name="LaButti K."/>
            <person name="Andreopoulos B."/>
            <person name="Lipzen A."/>
            <person name="Chen C."/>
            <person name="Yan M."/>
            <person name="Daum C."/>
            <person name="Ng V."/>
            <person name="Clum A."/>
            <person name="Steindorff A."/>
            <person name="Ohm R.A."/>
            <person name="Martin F."/>
            <person name="Silar P."/>
            <person name="Natvig D.O."/>
            <person name="Lalanne C."/>
            <person name="Gautier V."/>
            <person name="Ament-Velasquez S.L."/>
            <person name="Kruys A."/>
            <person name="Hutchinson M.I."/>
            <person name="Powell A.J."/>
            <person name="Barry K."/>
            <person name="Miller A.N."/>
            <person name="Grigoriev I.V."/>
            <person name="Debuchy R."/>
            <person name="Gladieux P."/>
            <person name="Hiltunen Thoren M."/>
            <person name="Johannesson H."/>
        </authorList>
    </citation>
    <scope>NUCLEOTIDE SEQUENCE</scope>
    <source>
        <strain evidence="2">CBS 731.68</strain>
    </source>
</reference>
<sequence length="133" mass="14746">MAATVGSTEDRSQGEEVQEKKKTSRKKGTESRKGRKAKKDLVRVEQIRNPAGDFLKAGDKEPWNIIPHGAKSRAALDLVRSGKKWHLTQIIGRAPFSQLPLSTDADHATSFRLVDPGSLHSRVHAFQSGFKFV</sequence>
<feature type="region of interest" description="Disordered" evidence="1">
    <location>
        <begin position="1"/>
        <end position="41"/>
    </location>
</feature>
<keyword evidence="3" id="KW-1185">Reference proteome</keyword>
<dbReference type="GeneID" id="87824150"/>
<feature type="compositionally biased region" description="Basic and acidic residues" evidence="1">
    <location>
        <begin position="8"/>
        <end position="32"/>
    </location>
</feature>
<evidence type="ECO:0000313" key="3">
    <source>
        <dbReference type="Proteomes" id="UP001302602"/>
    </source>
</evidence>
<dbReference type="AlphaFoldDB" id="A0AAN6Z3W4"/>
<dbReference type="Proteomes" id="UP001302602">
    <property type="component" value="Unassembled WGS sequence"/>
</dbReference>